<dbReference type="Gene3D" id="3.40.50.1820">
    <property type="entry name" value="alpha/beta hydrolase"/>
    <property type="match status" value="1"/>
</dbReference>
<dbReference type="SMART" id="SM00827">
    <property type="entry name" value="PKS_AT"/>
    <property type="match status" value="1"/>
</dbReference>
<dbReference type="Gene3D" id="3.30.300.30">
    <property type="match status" value="1"/>
</dbReference>
<sequence length="1677" mass="177300">MLLADSDGRALLSGLDHMIVGGEALDRALAQRLLDHCGRVTNIYGPTETTVWSTTCDVQPGEVSLGDAVPHAYLYVLDGAGRPVPRGVRGELWIGGRGVARGYLGRAELTGERFVADPWAVESGGRMYRTGDLVRYRADGSLQYCGRTDHQVKIRGHRIELGEIEAVAAGHPAVLECAAVVREDVPGDPYVHLYYVPSTTAGDTGGTVRERLEQFLPAVMWPGRVTELPALPHTPNEKVDRLALTRLVATDAASAPAASAGGGDAGVRQVLMRVWAGLLGGADLDPDRGFFELGATSMTATRAHQLICAELGVEFPLAEIFRHPTVNKLAAFFERRSHGTAAVGVVPVRAVSRPVEDEPIAIIGMACRLPGAADVGAFWDNLRGGVESIRRFSAEELRQAGVPRELLDDPAYVPAKGWVEGADLFDASFFGYSPAEAATIDPQHRLFLECAWQGLEHAGIVPAAFDGDIAVFGGTGNGGYHSGEVTDLASFYRSMIGGRNDFLATRVAHKLDLTGPAMTVQTACSTGLVTAHLARESLLRGESDIALIGASSLTFPLEQGYLYQQGLVVSGDGHCRAFDAEGDGTVGSDGVGVIVLRRLSDALAAGDTVYAVIRGSAINNDGSDKVAFMAPSITGQARVIAAAHAAAGTVADTIGLVEAHGTATAIGDPMEIRALQEVFASTTRQEPCVVGSVKSNIGHTDTTAGIAGLIKAALCLHHRTFVPTLNYTRPNPEMGLDPRLFHVNTELTAWESAGPRRAGVSSFGIGGTNAHLVLEEAPERTEWSETVPPSRAETETYPVVVSGRDRAALAEQAGRWAAWLREHPDQRIRDVAWTAAERRTHFAERANVTAGNITELVEGLTALAEDRSHERVLRGTAAPRGRTVFVFPGQGADWDGMGRELLEQSPAFADSARRCDEALRPLTGWSVLDVLRGRGGEECSADRLDILQPVLFTMYVSLAAAWEELGIRPSAVAGHSQGEIAAAVVAGALSLEDGARVVCLRSRALRQVAGEGTMAVVELSLDEVRKWIAPFGTEISVAAVNTPGSTVVSGAASAMTELLCALDDTDIACGLLDAPVASHSRFMDPLLPALRAGLSGLRPGPASIPFYSTVTGDLLDGRALDAEYWCRNLREPVRLDLAQERLLANGHDVFVEIGPHPVLGMPLTEGSGSAVVVATLQRGDGDRARLLRSLAELHVHGCEVDWSKALGQAPARVADLPTYPFQRKRHWLEAPTARPEPASTPEAAFWDAVHSGQAQQVADALGTAVSATALDALAELLPALAAIRPGTGGSRPGIADRDEPPAGEAHDGAAELVRALADAGPDDSREILLDLVRTEAAAVLGDSPTDIPAGQPLQQLGMDSLAAVRMRANLERRTGVQIAPHVILGKRGLLGVVDALLRETTGAGAESAAGHEPAPADGRESPWLRVLKPGVSPRARIVAFAGMGGTTDSHVPLIRHLPDDIALVAIQMPGREERVAEPPLSDVGAVADAIVGALTALPALPTVLYGHSQGALLAWEVAHRLGPVREDTPVTLVPACAPAPYSELPPELEDFQRVGETLRTGGIGHAAEALRGLLPDALLADEELLRSYLGNLWADVELAKDHRALLAAVHREPLDIPITTVAAADDPVLPAGTLHDWHDRTRGRIVHRTIPGTHAAPIESPRAMAAELVKAIPAPSI</sequence>
<dbReference type="InterPro" id="IPR014043">
    <property type="entry name" value="Acyl_transferase_dom"/>
</dbReference>
<proteinExistence type="predicted"/>
<dbReference type="Pfam" id="PF00501">
    <property type="entry name" value="AMP-binding"/>
    <property type="match status" value="1"/>
</dbReference>
<dbReference type="GO" id="GO:0017000">
    <property type="term" value="P:antibiotic biosynthetic process"/>
    <property type="evidence" value="ECO:0007669"/>
    <property type="project" value="UniProtKB-KW"/>
</dbReference>
<accession>A0A1E5PL34</accession>
<dbReference type="GO" id="GO:0005886">
    <property type="term" value="C:plasma membrane"/>
    <property type="evidence" value="ECO:0007669"/>
    <property type="project" value="TreeGrafter"/>
</dbReference>
<feature type="domain" description="Carrier" evidence="8">
    <location>
        <begin position="262"/>
        <end position="337"/>
    </location>
</feature>
<dbReference type="Pfam" id="PF16197">
    <property type="entry name" value="KAsynt_C_assoc"/>
    <property type="match status" value="1"/>
</dbReference>
<reference evidence="10 11" key="1">
    <citation type="submission" date="2016-08" db="EMBL/GenBank/DDBJ databases">
        <title>The complete genome of Streptomyces subrutilus 10-1-1.</title>
        <authorList>
            <person name="Chen X."/>
        </authorList>
    </citation>
    <scope>NUCLEOTIDE SEQUENCE [LARGE SCALE GENOMIC DNA]</scope>
    <source>
        <strain evidence="10 11">10-1-1</strain>
    </source>
</reference>
<gene>
    <name evidence="10" type="ORF">BGK67_01885</name>
</gene>
<dbReference type="GO" id="GO:0071770">
    <property type="term" value="P:DIM/DIP cell wall layer assembly"/>
    <property type="evidence" value="ECO:0007669"/>
    <property type="project" value="TreeGrafter"/>
</dbReference>
<dbReference type="InterPro" id="IPR014030">
    <property type="entry name" value="Ketoacyl_synth_N"/>
</dbReference>
<evidence type="ECO:0000256" key="5">
    <source>
        <dbReference type="ARBA" id="ARBA00023194"/>
    </source>
</evidence>
<feature type="domain" description="Carrier" evidence="8">
    <location>
        <begin position="1323"/>
        <end position="1400"/>
    </location>
</feature>
<evidence type="ECO:0008006" key="12">
    <source>
        <dbReference type="Google" id="ProtNLM"/>
    </source>
</evidence>
<dbReference type="OrthoDB" id="9778690at2"/>
<dbReference type="InterPro" id="IPR029058">
    <property type="entry name" value="AB_hydrolase_fold"/>
</dbReference>
<evidence type="ECO:0000256" key="7">
    <source>
        <dbReference type="SAM" id="MobiDB-lite"/>
    </source>
</evidence>
<dbReference type="Gene3D" id="3.30.70.3290">
    <property type="match status" value="1"/>
</dbReference>
<dbReference type="PROSITE" id="PS00012">
    <property type="entry name" value="PHOSPHOPANTETHEINE"/>
    <property type="match status" value="1"/>
</dbReference>
<dbReference type="InterPro" id="IPR006162">
    <property type="entry name" value="Ppantetheine_attach_site"/>
</dbReference>
<dbReference type="STRING" id="36818.BGK67_01885"/>
<dbReference type="InterPro" id="IPR016035">
    <property type="entry name" value="Acyl_Trfase/lysoPLipase"/>
</dbReference>
<dbReference type="GO" id="GO:0031177">
    <property type="term" value="F:phosphopantetheine binding"/>
    <property type="evidence" value="ECO:0007669"/>
    <property type="project" value="InterPro"/>
</dbReference>
<organism evidence="10 11">
    <name type="scientific">Streptomyces subrutilus</name>
    <dbReference type="NCBI Taxonomy" id="36818"/>
    <lineage>
        <taxon>Bacteria</taxon>
        <taxon>Bacillati</taxon>
        <taxon>Actinomycetota</taxon>
        <taxon>Actinomycetes</taxon>
        <taxon>Kitasatosporales</taxon>
        <taxon>Streptomycetaceae</taxon>
        <taxon>Streptomyces</taxon>
    </lineage>
</organism>
<dbReference type="Pfam" id="PF00550">
    <property type="entry name" value="PP-binding"/>
    <property type="match status" value="2"/>
</dbReference>
<dbReference type="Pfam" id="PF00698">
    <property type="entry name" value="Acyl_transf_1"/>
    <property type="match status" value="1"/>
</dbReference>
<dbReference type="Proteomes" id="UP000095705">
    <property type="component" value="Unassembled WGS sequence"/>
</dbReference>
<dbReference type="SMART" id="SM00825">
    <property type="entry name" value="PKS_KS"/>
    <property type="match status" value="1"/>
</dbReference>
<dbReference type="InterPro" id="IPR050091">
    <property type="entry name" value="PKS_NRPS_Biosynth_Enz"/>
</dbReference>
<dbReference type="FunFam" id="3.40.366.10:FF:000002">
    <property type="entry name" value="Probable polyketide synthase 2"/>
    <property type="match status" value="1"/>
</dbReference>
<keyword evidence="5" id="KW-0045">Antibiotic biosynthesis</keyword>
<dbReference type="Gene3D" id="3.40.366.10">
    <property type="entry name" value="Malonyl-Coenzyme A Acyl Carrier Protein, domain 2"/>
    <property type="match status" value="1"/>
</dbReference>
<dbReference type="InterPro" id="IPR045851">
    <property type="entry name" value="AMP-bd_C_sf"/>
</dbReference>
<dbReference type="InterPro" id="IPR042099">
    <property type="entry name" value="ANL_N_sf"/>
</dbReference>
<dbReference type="InterPro" id="IPR032821">
    <property type="entry name" value="PKS_assoc"/>
</dbReference>
<dbReference type="Pfam" id="PF00109">
    <property type="entry name" value="ketoacyl-synt"/>
    <property type="match status" value="1"/>
</dbReference>
<keyword evidence="2" id="KW-0596">Phosphopantetheine</keyword>
<dbReference type="SUPFAM" id="SSF53901">
    <property type="entry name" value="Thiolase-like"/>
    <property type="match status" value="1"/>
</dbReference>
<evidence type="ECO:0000256" key="2">
    <source>
        <dbReference type="ARBA" id="ARBA00022450"/>
    </source>
</evidence>
<evidence type="ECO:0000256" key="3">
    <source>
        <dbReference type="ARBA" id="ARBA00022553"/>
    </source>
</evidence>
<dbReference type="Pfam" id="PF13193">
    <property type="entry name" value="AMP-binding_C"/>
    <property type="match status" value="1"/>
</dbReference>
<comment type="caution">
    <text evidence="10">The sequence shown here is derived from an EMBL/GenBank/DDBJ whole genome shotgun (WGS) entry which is preliminary data.</text>
</comment>
<evidence type="ECO:0000256" key="1">
    <source>
        <dbReference type="ARBA" id="ARBA00001957"/>
    </source>
</evidence>
<dbReference type="InterPro" id="IPR020806">
    <property type="entry name" value="PKS_PP-bd"/>
</dbReference>
<evidence type="ECO:0000313" key="10">
    <source>
        <dbReference type="EMBL" id="OEJ30271.1"/>
    </source>
</evidence>
<dbReference type="EMBL" id="MEHK01000001">
    <property type="protein sequence ID" value="OEJ30271.1"/>
    <property type="molecule type" value="Genomic_DNA"/>
</dbReference>
<dbReference type="InterPro" id="IPR016036">
    <property type="entry name" value="Malonyl_transacylase_ACP-bd"/>
</dbReference>
<keyword evidence="6" id="KW-0012">Acyltransferase</keyword>
<evidence type="ECO:0000259" key="8">
    <source>
        <dbReference type="PROSITE" id="PS50075"/>
    </source>
</evidence>
<dbReference type="PROSITE" id="PS50075">
    <property type="entry name" value="CARRIER"/>
    <property type="match status" value="2"/>
</dbReference>
<dbReference type="GO" id="GO:0005737">
    <property type="term" value="C:cytoplasm"/>
    <property type="evidence" value="ECO:0007669"/>
    <property type="project" value="TreeGrafter"/>
</dbReference>
<dbReference type="PANTHER" id="PTHR43775:SF37">
    <property type="entry name" value="SI:DKEY-61P9.11"/>
    <property type="match status" value="1"/>
</dbReference>
<dbReference type="InterPro" id="IPR001031">
    <property type="entry name" value="Thioesterase"/>
</dbReference>
<dbReference type="InterPro" id="IPR020841">
    <property type="entry name" value="PKS_Beta-ketoAc_synthase_dom"/>
</dbReference>
<comment type="cofactor">
    <cofactor evidence="1">
        <name>pantetheine 4'-phosphate</name>
        <dbReference type="ChEBI" id="CHEBI:47942"/>
    </cofactor>
</comment>
<dbReference type="Gene3D" id="3.40.47.10">
    <property type="match status" value="1"/>
</dbReference>
<dbReference type="SMART" id="SM00823">
    <property type="entry name" value="PKS_PP"/>
    <property type="match status" value="2"/>
</dbReference>
<name>A0A1E5PL34_9ACTN</name>
<keyword evidence="3" id="KW-0597">Phosphoprotein</keyword>
<dbReference type="CDD" id="cd00833">
    <property type="entry name" value="PKS"/>
    <property type="match status" value="1"/>
</dbReference>
<dbReference type="PROSITE" id="PS52004">
    <property type="entry name" value="KS3_2"/>
    <property type="match status" value="1"/>
</dbReference>
<dbReference type="InterPro" id="IPR016039">
    <property type="entry name" value="Thiolase-like"/>
</dbReference>
<feature type="region of interest" description="Disordered" evidence="7">
    <location>
        <begin position="1285"/>
        <end position="1306"/>
    </location>
</feature>
<dbReference type="Gene3D" id="3.40.50.12780">
    <property type="entry name" value="N-terminal domain of ligase-like"/>
    <property type="match status" value="1"/>
</dbReference>
<feature type="compositionally biased region" description="Basic and acidic residues" evidence="7">
    <location>
        <begin position="1294"/>
        <end position="1306"/>
    </location>
</feature>
<dbReference type="Pfam" id="PF02801">
    <property type="entry name" value="Ketoacyl-synt_C"/>
    <property type="match status" value="1"/>
</dbReference>
<dbReference type="SUPFAM" id="SSF53474">
    <property type="entry name" value="alpha/beta-Hydrolases"/>
    <property type="match status" value="1"/>
</dbReference>
<feature type="domain" description="Ketosynthase family 3 (KS3)" evidence="9">
    <location>
        <begin position="357"/>
        <end position="776"/>
    </location>
</feature>
<keyword evidence="4" id="KW-0808">Transferase</keyword>
<keyword evidence="11" id="KW-1185">Reference proteome</keyword>
<dbReference type="Pfam" id="PF00975">
    <property type="entry name" value="Thioesterase"/>
    <property type="match status" value="1"/>
</dbReference>
<dbReference type="SUPFAM" id="SSF55048">
    <property type="entry name" value="Probable ACP-binding domain of malonyl-CoA ACP transacylase"/>
    <property type="match status" value="1"/>
</dbReference>
<dbReference type="GO" id="GO:0006633">
    <property type="term" value="P:fatty acid biosynthetic process"/>
    <property type="evidence" value="ECO:0007669"/>
    <property type="project" value="TreeGrafter"/>
</dbReference>
<dbReference type="InterPro" id="IPR014031">
    <property type="entry name" value="Ketoacyl_synth_C"/>
</dbReference>
<dbReference type="GO" id="GO:0004312">
    <property type="term" value="F:fatty acid synthase activity"/>
    <property type="evidence" value="ECO:0007669"/>
    <property type="project" value="TreeGrafter"/>
</dbReference>
<evidence type="ECO:0000256" key="4">
    <source>
        <dbReference type="ARBA" id="ARBA00022679"/>
    </source>
</evidence>
<dbReference type="InterPro" id="IPR001227">
    <property type="entry name" value="Ac_transferase_dom_sf"/>
</dbReference>
<dbReference type="SUPFAM" id="SSF47336">
    <property type="entry name" value="ACP-like"/>
    <property type="match status" value="2"/>
</dbReference>
<dbReference type="InterPro" id="IPR036736">
    <property type="entry name" value="ACP-like_sf"/>
</dbReference>
<evidence type="ECO:0000259" key="9">
    <source>
        <dbReference type="PROSITE" id="PS52004"/>
    </source>
</evidence>
<dbReference type="PANTHER" id="PTHR43775">
    <property type="entry name" value="FATTY ACID SYNTHASE"/>
    <property type="match status" value="1"/>
</dbReference>
<dbReference type="SUPFAM" id="SSF56801">
    <property type="entry name" value="Acetyl-CoA synthetase-like"/>
    <property type="match status" value="1"/>
</dbReference>
<dbReference type="SUPFAM" id="SSF52151">
    <property type="entry name" value="FabD/lysophospholipase-like"/>
    <property type="match status" value="1"/>
</dbReference>
<dbReference type="InterPro" id="IPR000873">
    <property type="entry name" value="AMP-dep_synth/lig_dom"/>
</dbReference>
<dbReference type="Gene3D" id="6.10.140.1830">
    <property type="match status" value="1"/>
</dbReference>
<dbReference type="InterPro" id="IPR009081">
    <property type="entry name" value="PP-bd_ACP"/>
</dbReference>
<dbReference type="InterPro" id="IPR025110">
    <property type="entry name" value="AMP-bd_C"/>
</dbReference>
<evidence type="ECO:0000313" key="11">
    <source>
        <dbReference type="Proteomes" id="UP000095705"/>
    </source>
</evidence>
<evidence type="ECO:0000256" key="6">
    <source>
        <dbReference type="ARBA" id="ARBA00023315"/>
    </source>
</evidence>
<protein>
    <recommendedName>
        <fullName evidence="12">Type I polyketide synthase</fullName>
    </recommendedName>
</protein>
<dbReference type="Gene3D" id="1.10.1200.10">
    <property type="entry name" value="ACP-like"/>
    <property type="match status" value="2"/>
</dbReference>